<dbReference type="PIRSF" id="PIRSF002756">
    <property type="entry name" value="PstS"/>
    <property type="match status" value="1"/>
</dbReference>
<evidence type="ECO:0000256" key="7">
    <source>
        <dbReference type="PIRNR" id="PIRNR002756"/>
    </source>
</evidence>
<sequence length="345" mass="37043">MFRNWKSSTAALGVLAVASFATPAFAETLNGAGGTAIYPVLGKWAADYHKENGTAVNYQAIGSGGGIKQIEAKTVDFANSDKPLKHDEIAKNNLVQFPQVVISIVPVVHVSGINAGDLVLDGKTLADIFLGNVKKWNDPAIARLNPNLKLPDQAITPVYRSDGSGTTFNFTDYLSKVSPDWKSKVGSDTAVQFPGGVGGKGNAGVAQYVQQVDGSIGYVEYAYAKQNKLTYTKMVNHDGKTVTPDMKAFQAAAANADYGKAEDFYVILTDQPGADSWPITAATFMLMRTDASADKNAAVLKFLDWALKNGQKDAEALDYVPLPESVVQQIEQAWTRNLKWQAAAK</sequence>
<dbReference type="GO" id="GO:0042301">
    <property type="term" value="F:phosphate ion binding"/>
    <property type="evidence" value="ECO:0007669"/>
    <property type="project" value="InterPro"/>
</dbReference>
<comment type="function">
    <text evidence="1 7">Part of the ABC transporter complex PstSACB involved in phosphate import.</text>
</comment>
<organism evidence="10 11">
    <name type="scientific">Faunimonas pinastri</name>
    <dbReference type="NCBI Taxonomy" id="1855383"/>
    <lineage>
        <taxon>Bacteria</taxon>
        <taxon>Pseudomonadati</taxon>
        <taxon>Pseudomonadota</taxon>
        <taxon>Alphaproteobacteria</taxon>
        <taxon>Hyphomicrobiales</taxon>
        <taxon>Afifellaceae</taxon>
        <taxon>Faunimonas</taxon>
    </lineage>
</organism>
<dbReference type="NCBIfam" id="TIGR00975">
    <property type="entry name" value="3a0107s03"/>
    <property type="match status" value="1"/>
</dbReference>
<evidence type="ECO:0000256" key="3">
    <source>
        <dbReference type="ARBA" id="ARBA00011529"/>
    </source>
</evidence>
<dbReference type="InterPro" id="IPR005673">
    <property type="entry name" value="ABC_phos-bd_PstS"/>
</dbReference>
<accession>A0A1H9KDN7</accession>
<proteinExistence type="inferred from homology"/>
<evidence type="ECO:0000313" key="11">
    <source>
        <dbReference type="Proteomes" id="UP000199647"/>
    </source>
</evidence>
<keyword evidence="8" id="KW-0732">Signal</keyword>
<dbReference type="Pfam" id="PF12849">
    <property type="entry name" value="PBP_like_2"/>
    <property type="match status" value="1"/>
</dbReference>
<feature type="chain" id="PRO_5011760930" description="Phosphate-binding protein PstS" evidence="8">
    <location>
        <begin position="27"/>
        <end position="345"/>
    </location>
</feature>
<dbReference type="CDD" id="cd13565">
    <property type="entry name" value="PBP2_PstS"/>
    <property type="match status" value="1"/>
</dbReference>
<evidence type="ECO:0000256" key="1">
    <source>
        <dbReference type="ARBA" id="ARBA00002841"/>
    </source>
</evidence>
<evidence type="ECO:0000259" key="9">
    <source>
        <dbReference type="Pfam" id="PF12849"/>
    </source>
</evidence>
<evidence type="ECO:0000256" key="2">
    <source>
        <dbReference type="ARBA" id="ARBA00008725"/>
    </source>
</evidence>
<dbReference type="RefSeq" id="WP_092497279.1">
    <property type="nucleotide sequence ID" value="NZ_FOFG01000009.1"/>
</dbReference>
<reference evidence="10 11" key="1">
    <citation type="submission" date="2016-10" db="EMBL/GenBank/DDBJ databases">
        <authorList>
            <person name="de Groot N.N."/>
        </authorList>
    </citation>
    <scope>NUCLEOTIDE SEQUENCE [LARGE SCALE GENOMIC DNA]</scope>
    <source>
        <strain evidence="10 11">A52C2</strain>
    </source>
</reference>
<evidence type="ECO:0000313" key="10">
    <source>
        <dbReference type="EMBL" id="SEQ97192.1"/>
    </source>
</evidence>
<name>A0A1H9KDN7_9HYPH</name>
<dbReference type="InterPro" id="IPR050962">
    <property type="entry name" value="Phosphate-bind_PstS"/>
</dbReference>
<comment type="subunit">
    <text evidence="3 7">The complex is composed of two ATP-binding proteins (PstB), two transmembrane proteins (PstC and PstA) and a solute-binding protein (PstS).</text>
</comment>
<dbReference type="InterPro" id="IPR024370">
    <property type="entry name" value="PBP_domain"/>
</dbReference>
<dbReference type="Proteomes" id="UP000199647">
    <property type="component" value="Unassembled WGS sequence"/>
</dbReference>
<dbReference type="SUPFAM" id="SSF53850">
    <property type="entry name" value="Periplasmic binding protein-like II"/>
    <property type="match status" value="1"/>
</dbReference>
<keyword evidence="6 7" id="KW-0592">Phosphate transport</keyword>
<dbReference type="GO" id="GO:0043190">
    <property type="term" value="C:ATP-binding cassette (ABC) transporter complex"/>
    <property type="evidence" value="ECO:0007669"/>
    <property type="project" value="InterPro"/>
</dbReference>
<evidence type="ECO:0000256" key="6">
    <source>
        <dbReference type="ARBA" id="ARBA00022592"/>
    </source>
</evidence>
<dbReference type="OrthoDB" id="9790048at2"/>
<evidence type="ECO:0000256" key="8">
    <source>
        <dbReference type="SAM" id="SignalP"/>
    </source>
</evidence>
<dbReference type="NCBIfam" id="NF008171">
    <property type="entry name" value="PRK10918.1"/>
    <property type="match status" value="1"/>
</dbReference>
<dbReference type="PANTHER" id="PTHR42996:SF1">
    <property type="entry name" value="PHOSPHATE-BINDING PROTEIN PSTS"/>
    <property type="match status" value="1"/>
</dbReference>
<dbReference type="STRING" id="1855383.SAMN05216548_109166"/>
<dbReference type="GO" id="GO:0035435">
    <property type="term" value="P:phosphate ion transmembrane transport"/>
    <property type="evidence" value="ECO:0007669"/>
    <property type="project" value="InterPro"/>
</dbReference>
<dbReference type="AlphaFoldDB" id="A0A1H9KDN7"/>
<comment type="similarity">
    <text evidence="2 7">Belongs to the PstS family.</text>
</comment>
<keyword evidence="11" id="KW-1185">Reference proteome</keyword>
<feature type="signal peptide" evidence="8">
    <location>
        <begin position="1"/>
        <end position="26"/>
    </location>
</feature>
<keyword evidence="5 7" id="KW-0813">Transport</keyword>
<evidence type="ECO:0000256" key="4">
    <source>
        <dbReference type="ARBA" id="ARBA00021889"/>
    </source>
</evidence>
<evidence type="ECO:0000256" key="5">
    <source>
        <dbReference type="ARBA" id="ARBA00022448"/>
    </source>
</evidence>
<gene>
    <name evidence="10" type="ORF">SAMN05216548_109166</name>
</gene>
<dbReference type="EMBL" id="FOFG01000009">
    <property type="protein sequence ID" value="SEQ97192.1"/>
    <property type="molecule type" value="Genomic_DNA"/>
</dbReference>
<dbReference type="Gene3D" id="3.40.190.10">
    <property type="entry name" value="Periplasmic binding protein-like II"/>
    <property type="match status" value="2"/>
</dbReference>
<feature type="domain" description="PBP" evidence="9">
    <location>
        <begin position="26"/>
        <end position="307"/>
    </location>
</feature>
<protein>
    <recommendedName>
        <fullName evidence="4 7">Phosphate-binding protein PstS</fullName>
    </recommendedName>
</protein>
<dbReference type="PANTHER" id="PTHR42996">
    <property type="entry name" value="PHOSPHATE-BINDING PROTEIN PSTS"/>
    <property type="match status" value="1"/>
</dbReference>